<name>A0ABT2UQ54_9BACL</name>
<gene>
    <name evidence="2" type="ORF">OB236_32145</name>
</gene>
<sequence length="528" mass="58734">MNNRKPHSWIALLLVAALIMLTGCQSVDGLDLNKVMKNSYSIQSAESKQTIALEITPNPAAETMTEEDKKAFELFSNVQLTISEAIQQDYTHISIKGVFEYNKGKIPFQLTISDQDYTILVEGAKKPIVIHNNGALQELQAQQGLSKEMEQLIKQTYQKIYAWYPSFGGYLAGLIPNVNKISVSSASEMVGTEGLKGKNIHVELKGSELIELTRSFLKNLLADDKGLKEMLGQIYDIFVPIVQQVMKENQDASGSYSDMISPYLNNKTLAVELAYTYITSNLKQTIEYYDTYVKELSESYSGEALKVLLSDKFSVKTDVFVDGDLMPRKSSTEVLVNMPDDNTTAVKSVKLTTTAQTWNINKPVKAAVIDTSAGQIEMNSFNKPNQLLAALDPKSSLYELLKYDLHITKKDINLLMDNYSGFDDTTKPFYRNGVIMVPARFVVEELDAEVNWNAANQQVTVTDPSNGVVIKLNVGSKQATVNGLIKPLEVEAELKDGTTYVPVRFIAESLGATVKWNSDMQMVTISRE</sequence>
<proteinExistence type="predicted"/>
<evidence type="ECO:0000313" key="2">
    <source>
        <dbReference type="EMBL" id="MCU6796788.1"/>
    </source>
</evidence>
<dbReference type="SUPFAM" id="SSF55383">
    <property type="entry name" value="Copper amine oxidase, domain N"/>
    <property type="match status" value="1"/>
</dbReference>
<reference evidence="2 3" key="1">
    <citation type="submission" date="2022-09" db="EMBL/GenBank/DDBJ databases">
        <authorList>
            <person name="Han X.L."/>
            <person name="Wang Q."/>
            <person name="Lu T."/>
        </authorList>
    </citation>
    <scope>NUCLEOTIDE SEQUENCE [LARGE SCALE GENOMIC DNA]</scope>
    <source>
        <strain evidence="2 3">WQ 127069</strain>
    </source>
</reference>
<dbReference type="Gene3D" id="3.30.457.10">
    <property type="entry name" value="Copper amine oxidase-like, N-terminal domain"/>
    <property type="match status" value="1"/>
</dbReference>
<evidence type="ECO:0000259" key="1">
    <source>
        <dbReference type="Pfam" id="PF07833"/>
    </source>
</evidence>
<dbReference type="InterPro" id="IPR036582">
    <property type="entry name" value="Mao_N_sf"/>
</dbReference>
<dbReference type="EMBL" id="JAOQIO010000107">
    <property type="protein sequence ID" value="MCU6796788.1"/>
    <property type="molecule type" value="Genomic_DNA"/>
</dbReference>
<comment type="caution">
    <text evidence="2">The sequence shown here is derived from an EMBL/GenBank/DDBJ whole genome shotgun (WGS) entry which is preliminary data.</text>
</comment>
<accession>A0ABT2UQ54</accession>
<dbReference type="Proteomes" id="UP001652445">
    <property type="component" value="Unassembled WGS sequence"/>
</dbReference>
<organism evidence="2 3">
    <name type="scientific">Paenibacillus baimaensis</name>
    <dbReference type="NCBI Taxonomy" id="2982185"/>
    <lineage>
        <taxon>Bacteria</taxon>
        <taxon>Bacillati</taxon>
        <taxon>Bacillota</taxon>
        <taxon>Bacilli</taxon>
        <taxon>Bacillales</taxon>
        <taxon>Paenibacillaceae</taxon>
        <taxon>Paenibacillus</taxon>
    </lineage>
</organism>
<protein>
    <submittedName>
        <fullName evidence="2">Copper amine oxidase N-terminal domain-containing protein</fullName>
    </submittedName>
</protein>
<dbReference type="InterPro" id="IPR012854">
    <property type="entry name" value="Cu_amine_oxidase-like_N"/>
</dbReference>
<keyword evidence="3" id="KW-1185">Reference proteome</keyword>
<dbReference type="RefSeq" id="WP_262687605.1">
    <property type="nucleotide sequence ID" value="NZ_JAOQIO010000107.1"/>
</dbReference>
<feature type="domain" description="Copper amine oxidase-like N-terminal" evidence="1">
    <location>
        <begin position="425"/>
        <end position="525"/>
    </location>
</feature>
<dbReference type="PROSITE" id="PS51257">
    <property type="entry name" value="PROKAR_LIPOPROTEIN"/>
    <property type="match status" value="1"/>
</dbReference>
<dbReference type="Pfam" id="PF07833">
    <property type="entry name" value="Cu_amine_oxidN1"/>
    <property type="match status" value="1"/>
</dbReference>
<evidence type="ECO:0000313" key="3">
    <source>
        <dbReference type="Proteomes" id="UP001652445"/>
    </source>
</evidence>